<evidence type="ECO:0000256" key="1">
    <source>
        <dbReference type="ARBA" id="ARBA00004418"/>
    </source>
</evidence>
<keyword evidence="4 5" id="KW-0574">Periplasm</keyword>
<comment type="function">
    <text evidence="5">Required for the activity of the bacterial periplasmic transport system of putrescine.</text>
</comment>
<dbReference type="PROSITE" id="PS51318">
    <property type="entry name" value="TAT"/>
    <property type="match status" value="1"/>
</dbReference>
<gene>
    <name evidence="6" type="ORF">PBT88_12970</name>
</gene>
<evidence type="ECO:0000256" key="3">
    <source>
        <dbReference type="ARBA" id="ARBA00022729"/>
    </source>
</evidence>
<dbReference type="Proteomes" id="UP001210865">
    <property type="component" value="Chromosome"/>
</dbReference>
<evidence type="ECO:0000313" key="7">
    <source>
        <dbReference type="Proteomes" id="UP001210865"/>
    </source>
</evidence>
<sequence length="363" mass="40077">MTPPAAPPSFAPSRRGFLAGVGASAVGLTFTGLAGCHRAPPGKHLNFYNWDTYIGKTTLQDFKAASGVTVDMSLFSNNDELFAKLRGGNQGYDVIVPTNDFVQRMAAANMLEPLDHAKIPNLKNIAPDFLNPPFDLGRKWSMPYTWLVLGLGYRKLKIQGVPDDWKWVFDSPQYKGRIGLLSEAGDLVRLVLQYLGYPMNTADPVALRKVEELLIRQKPNIAVFHDDNGQDLLLSGDIDIVIEYNGDIAQVMREDKDLDFVVPRQGSQISSDCLCIPKGAPNPDLAHEFINYLLDAKAGAEISQTIRYPTPNAAAKALMGPDYRDNPVIFPPQSILSKCDYATYNGEALSRQYEDIITRVRAA</sequence>
<keyword evidence="2 5" id="KW-0813">Transport</keyword>
<protein>
    <recommendedName>
        <fullName evidence="5">Putrescine-binding periplasmic protein</fullName>
    </recommendedName>
</protein>
<dbReference type="PIRSF" id="PIRSF019574">
    <property type="entry name" value="Periplasmic_polyamine_BP"/>
    <property type="match status" value="1"/>
</dbReference>
<dbReference type="PRINTS" id="PR00909">
    <property type="entry name" value="SPERMDNBNDNG"/>
</dbReference>
<dbReference type="RefSeq" id="WP_270075760.1">
    <property type="nucleotide sequence ID" value="NZ_CP115174.1"/>
</dbReference>
<comment type="subcellular location">
    <subcellularLocation>
        <location evidence="1 5">Periplasm</location>
    </subcellularLocation>
</comment>
<evidence type="ECO:0000256" key="2">
    <source>
        <dbReference type="ARBA" id="ARBA00022448"/>
    </source>
</evidence>
<dbReference type="InterPro" id="IPR006311">
    <property type="entry name" value="TAT_signal"/>
</dbReference>
<dbReference type="SUPFAM" id="SSF53850">
    <property type="entry name" value="Periplasmic binding protein-like II"/>
    <property type="match status" value="1"/>
</dbReference>
<keyword evidence="7" id="KW-1185">Reference proteome</keyword>
<dbReference type="CDD" id="cd13590">
    <property type="entry name" value="PBP2_PotD_PotF_like"/>
    <property type="match status" value="1"/>
</dbReference>
<evidence type="ECO:0000256" key="5">
    <source>
        <dbReference type="PIRNR" id="PIRNR019574"/>
    </source>
</evidence>
<organism evidence="6 7">
    <name type="scientific">Sphingomonas abietis</name>
    <dbReference type="NCBI Taxonomy" id="3012344"/>
    <lineage>
        <taxon>Bacteria</taxon>
        <taxon>Pseudomonadati</taxon>
        <taxon>Pseudomonadota</taxon>
        <taxon>Alphaproteobacteria</taxon>
        <taxon>Sphingomonadales</taxon>
        <taxon>Sphingomonadaceae</taxon>
        <taxon>Sphingomonas</taxon>
    </lineage>
</organism>
<dbReference type="InterPro" id="IPR001188">
    <property type="entry name" value="Sperm_putr-bd"/>
</dbReference>
<keyword evidence="3" id="KW-0732">Signal</keyword>
<evidence type="ECO:0000256" key="4">
    <source>
        <dbReference type="ARBA" id="ARBA00022764"/>
    </source>
</evidence>
<accession>A0ABY7NNN4</accession>
<name>A0ABY7NNN4_9SPHN</name>
<evidence type="ECO:0000313" key="6">
    <source>
        <dbReference type="EMBL" id="WBO21111.1"/>
    </source>
</evidence>
<dbReference type="EMBL" id="CP115174">
    <property type="protein sequence ID" value="WBO21111.1"/>
    <property type="molecule type" value="Genomic_DNA"/>
</dbReference>
<dbReference type="InterPro" id="IPR006059">
    <property type="entry name" value="SBP"/>
</dbReference>
<reference evidence="6 7" key="1">
    <citation type="submission" date="2022-12" db="EMBL/GenBank/DDBJ databases">
        <title>Sphingomonas abieness sp. nov., an endophytic bacterium isolated from Abies koreana.</title>
        <authorList>
            <person name="Jiang L."/>
            <person name="Lee J."/>
        </authorList>
    </citation>
    <scope>NUCLEOTIDE SEQUENCE [LARGE SCALE GENOMIC DNA]</scope>
    <source>
        <strain evidence="7">PAMB 00755</strain>
    </source>
</reference>
<comment type="similarity">
    <text evidence="5">Belongs to the bacterial solute-binding protein PotD/PotF family.</text>
</comment>
<dbReference type="Pfam" id="PF13416">
    <property type="entry name" value="SBP_bac_8"/>
    <property type="match status" value="1"/>
</dbReference>
<dbReference type="PANTHER" id="PTHR30222">
    <property type="entry name" value="SPERMIDINE/PUTRESCINE-BINDING PERIPLASMIC PROTEIN"/>
    <property type="match status" value="1"/>
</dbReference>
<dbReference type="PANTHER" id="PTHR30222:SF17">
    <property type="entry name" value="SPERMIDINE_PUTRESCINE-BINDING PERIPLASMIC PROTEIN"/>
    <property type="match status" value="1"/>
</dbReference>
<dbReference type="Gene3D" id="3.40.190.10">
    <property type="entry name" value="Periplasmic binding protein-like II"/>
    <property type="match status" value="2"/>
</dbReference>
<proteinExistence type="inferred from homology"/>